<dbReference type="InterPro" id="IPR004447">
    <property type="entry name" value="Peptidase_S41A"/>
</dbReference>
<evidence type="ECO:0000256" key="5">
    <source>
        <dbReference type="RuleBase" id="RU004404"/>
    </source>
</evidence>
<dbReference type="Gene3D" id="3.30.750.44">
    <property type="match status" value="1"/>
</dbReference>
<name>A0ABY5Y5G1_9BACT</name>
<accession>A0ABY5Y5G1</accession>
<dbReference type="InterPro" id="IPR001478">
    <property type="entry name" value="PDZ"/>
</dbReference>
<evidence type="ECO:0000256" key="1">
    <source>
        <dbReference type="ARBA" id="ARBA00009179"/>
    </source>
</evidence>
<keyword evidence="4 5" id="KW-0720">Serine protease</keyword>
<evidence type="ECO:0000259" key="6">
    <source>
        <dbReference type="PROSITE" id="PS50106"/>
    </source>
</evidence>
<dbReference type="InterPro" id="IPR029045">
    <property type="entry name" value="ClpP/crotonase-like_dom_sf"/>
</dbReference>
<evidence type="ECO:0000256" key="3">
    <source>
        <dbReference type="ARBA" id="ARBA00022801"/>
    </source>
</evidence>
<dbReference type="InterPro" id="IPR055210">
    <property type="entry name" value="CtpA/B_N"/>
</dbReference>
<dbReference type="Gene3D" id="3.90.226.10">
    <property type="entry name" value="2-enoyl-CoA Hydratase, Chain A, domain 1"/>
    <property type="match status" value="1"/>
</dbReference>
<dbReference type="PANTHER" id="PTHR32060:SF30">
    <property type="entry name" value="CARBOXY-TERMINAL PROCESSING PROTEASE CTPA"/>
    <property type="match status" value="1"/>
</dbReference>
<sequence length="411" mass="45435">MAAFLAGGTYMKAVSADVDYDSLRRFSQVLDIVEQYYVEEVKQPELIDGALKGMLQGLDPHSAMMDKDEFKQMQETNVGKFSGIGVEITTLNGIVTVVTPIEDTPAYKAGILAGDQILSIDGKFTDQMTLSEAATLMRGKKGTELTLLILHKNSNSPVTVKLKRDDIPYHTVKVKELENGYFWVRLTRFSENTFSDLRKEIDEAMKKSELKGIVLDMRNNPGGLVESAINIADMFLEEGVIMSMKGRDGNEELEYKAQKQKDDIKAPLVVLVNAGSASASEIVAGALCDQERALIVGEKTFGKGSVQNVIPLPDGTGLKLTVALYYTPSGKSIQAEGIVPDFEVLWESPRKAEDNFSVREKDLTRHLESDRAKKNAQSVQNIESKELLENDNQLRVALQLVKSLPTIQKIK</sequence>
<comment type="similarity">
    <text evidence="1 5">Belongs to the peptidase S41A family.</text>
</comment>
<dbReference type="CDD" id="cd07560">
    <property type="entry name" value="Peptidase_S41_CPP"/>
    <property type="match status" value="1"/>
</dbReference>
<dbReference type="InterPro" id="IPR036034">
    <property type="entry name" value="PDZ_sf"/>
</dbReference>
<keyword evidence="8" id="KW-1185">Reference proteome</keyword>
<dbReference type="SUPFAM" id="SSF52096">
    <property type="entry name" value="ClpP/crotonase"/>
    <property type="match status" value="1"/>
</dbReference>
<dbReference type="Pfam" id="PF03572">
    <property type="entry name" value="Peptidase_S41"/>
    <property type="match status" value="1"/>
</dbReference>
<protein>
    <submittedName>
        <fullName evidence="7">S41 family peptidase</fullName>
    </submittedName>
</protein>
<keyword evidence="2 5" id="KW-0645">Protease</keyword>
<dbReference type="PANTHER" id="PTHR32060">
    <property type="entry name" value="TAIL-SPECIFIC PROTEASE"/>
    <property type="match status" value="1"/>
</dbReference>
<dbReference type="SUPFAM" id="SSF50156">
    <property type="entry name" value="PDZ domain-like"/>
    <property type="match status" value="1"/>
</dbReference>
<feature type="domain" description="PDZ" evidence="6">
    <location>
        <begin position="70"/>
        <end position="138"/>
    </location>
</feature>
<dbReference type="InterPro" id="IPR005151">
    <property type="entry name" value="Tail-specific_protease"/>
</dbReference>
<dbReference type="PROSITE" id="PS50106">
    <property type="entry name" value="PDZ"/>
    <property type="match status" value="1"/>
</dbReference>
<dbReference type="SMART" id="SM00228">
    <property type="entry name" value="PDZ"/>
    <property type="match status" value="1"/>
</dbReference>
<evidence type="ECO:0000313" key="7">
    <source>
        <dbReference type="EMBL" id="UWX06696.1"/>
    </source>
</evidence>
<organism evidence="7 8">
    <name type="scientific">Taurinivorans muris</name>
    <dbReference type="NCBI Taxonomy" id="2787751"/>
    <lineage>
        <taxon>Bacteria</taxon>
        <taxon>Pseudomonadati</taxon>
        <taxon>Thermodesulfobacteriota</taxon>
        <taxon>Desulfovibrionia</taxon>
        <taxon>Desulfovibrionales</taxon>
        <taxon>Desulfovibrionaceae</taxon>
        <taxon>Taurinivorans</taxon>
    </lineage>
</organism>
<dbReference type="Gene3D" id="2.30.42.10">
    <property type="match status" value="1"/>
</dbReference>
<dbReference type="CDD" id="cd06782">
    <property type="entry name" value="cpPDZ_CPP-like"/>
    <property type="match status" value="1"/>
</dbReference>
<dbReference type="NCBIfam" id="TIGR00225">
    <property type="entry name" value="prc"/>
    <property type="match status" value="1"/>
</dbReference>
<evidence type="ECO:0000256" key="2">
    <source>
        <dbReference type="ARBA" id="ARBA00022670"/>
    </source>
</evidence>
<keyword evidence="3 5" id="KW-0378">Hydrolase</keyword>
<evidence type="ECO:0000256" key="4">
    <source>
        <dbReference type="ARBA" id="ARBA00022825"/>
    </source>
</evidence>
<dbReference type="Pfam" id="PF13180">
    <property type="entry name" value="PDZ_2"/>
    <property type="match status" value="1"/>
</dbReference>
<evidence type="ECO:0000313" key="8">
    <source>
        <dbReference type="Proteomes" id="UP001058120"/>
    </source>
</evidence>
<dbReference type="SMART" id="SM00245">
    <property type="entry name" value="TSPc"/>
    <property type="match status" value="1"/>
</dbReference>
<gene>
    <name evidence="7" type="ORF">JBF11_00820</name>
</gene>
<dbReference type="EMBL" id="CP065938">
    <property type="protein sequence ID" value="UWX06696.1"/>
    <property type="molecule type" value="Genomic_DNA"/>
</dbReference>
<dbReference type="Proteomes" id="UP001058120">
    <property type="component" value="Chromosome"/>
</dbReference>
<reference evidence="7" key="1">
    <citation type="submission" date="2020-12" db="EMBL/GenBank/DDBJ databases">
        <title>Taurinivorans muris gen. nov., sp. nov., fundamental and realized metabolic niche of a ubiquitous sulfidogenic bacterium in the murine intestine.</title>
        <authorList>
            <person name="Ye H."/>
            <person name="Hanson B.T."/>
            <person name="Loy A."/>
        </authorList>
    </citation>
    <scope>NUCLEOTIDE SEQUENCE</scope>
    <source>
        <strain evidence="7">LT0009</strain>
    </source>
</reference>
<dbReference type="Pfam" id="PF22694">
    <property type="entry name" value="CtpB_N-like"/>
    <property type="match status" value="1"/>
</dbReference>
<proteinExistence type="inferred from homology"/>